<dbReference type="GO" id="GO:0016836">
    <property type="term" value="F:hydro-lyase activity"/>
    <property type="evidence" value="ECO:0007669"/>
    <property type="project" value="TreeGrafter"/>
</dbReference>
<sequence>MQKTPIFEEKFTIKTISVRVLKEFRVPLAFQDATMGPFQHYNIATITLVDEDGQEGEAPFFISGIPDAERLFFPLLANLPNTSYKELFPLLYWNIRNEGFRGRIATTLGQVDMALYDLAAKRHRLPLHRYLGAKRNAVPAYGSGLGTNYTEKELRTEALNFAEQGYEIIKMKVGKGFGRCMEEDVRRVKLVRKTLGDYIPIAVDANQIWTAEEALRFIRQVADQNIAWFEEPVHSADLHQIREICQASPVPVSFGESEKSAKVFPALAEAGVQHLQPVPGYQCNLSEWMEIEQLAREKKLFFSGGGYYQFTSQILACAEQDTYVEQLKGLNGCLDEYLAVKPELRNGMYHLPEEPGLSARVDWNWIKKKDLMAFEKRWDLAEYRSKTLKVN</sequence>
<keyword evidence="2" id="KW-0479">Metal-binding</keyword>
<protein>
    <submittedName>
        <fullName evidence="5">Mandelate racemase/muconate lactonizing enzyme family protein</fullName>
    </submittedName>
</protein>
<comment type="caution">
    <text evidence="5">The sequence shown here is derived from an EMBL/GenBank/DDBJ whole genome shotgun (WGS) entry which is preliminary data.</text>
</comment>
<dbReference type="SMART" id="SM00922">
    <property type="entry name" value="MR_MLE"/>
    <property type="match status" value="1"/>
</dbReference>
<dbReference type="CDD" id="cd03316">
    <property type="entry name" value="MR_like"/>
    <property type="match status" value="1"/>
</dbReference>
<dbReference type="Gene3D" id="3.20.20.120">
    <property type="entry name" value="Enolase-like C-terminal domain"/>
    <property type="match status" value="1"/>
</dbReference>
<dbReference type="PANTHER" id="PTHR13794">
    <property type="entry name" value="ENOLASE SUPERFAMILY, MANDELATE RACEMASE"/>
    <property type="match status" value="1"/>
</dbReference>
<dbReference type="GO" id="GO:0000287">
    <property type="term" value="F:magnesium ion binding"/>
    <property type="evidence" value="ECO:0007669"/>
    <property type="project" value="TreeGrafter"/>
</dbReference>
<dbReference type="PANTHER" id="PTHR13794:SF58">
    <property type="entry name" value="MITOCHONDRIAL ENOLASE SUPERFAMILY MEMBER 1"/>
    <property type="match status" value="1"/>
</dbReference>
<keyword evidence="3" id="KW-0460">Magnesium</keyword>
<name>A0AAW9RWE6_9BACT</name>
<dbReference type="InterPro" id="IPR046945">
    <property type="entry name" value="RHMD-like"/>
</dbReference>
<accession>A0AAW9RWE6</accession>
<evidence type="ECO:0000313" key="6">
    <source>
        <dbReference type="Proteomes" id="UP001403385"/>
    </source>
</evidence>
<dbReference type="Gene3D" id="3.30.390.10">
    <property type="entry name" value="Enolase-like, N-terminal domain"/>
    <property type="match status" value="1"/>
</dbReference>
<evidence type="ECO:0000256" key="2">
    <source>
        <dbReference type="ARBA" id="ARBA00022723"/>
    </source>
</evidence>
<evidence type="ECO:0000256" key="3">
    <source>
        <dbReference type="ARBA" id="ARBA00022842"/>
    </source>
</evidence>
<dbReference type="EMBL" id="JBDKWZ010000004">
    <property type="protein sequence ID" value="MEN7547997.1"/>
    <property type="molecule type" value="Genomic_DNA"/>
</dbReference>
<dbReference type="SFLD" id="SFLDS00001">
    <property type="entry name" value="Enolase"/>
    <property type="match status" value="1"/>
</dbReference>
<evidence type="ECO:0000259" key="4">
    <source>
        <dbReference type="SMART" id="SM00922"/>
    </source>
</evidence>
<dbReference type="Pfam" id="PF13378">
    <property type="entry name" value="MR_MLE_C"/>
    <property type="match status" value="1"/>
</dbReference>
<keyword evidence="6" id="KW-1185">Reference proteome</keyword>
<evidence type="ECO:0000313" key="5">
    <source>
        <dbReference type="EMBL" id="MEN7547997.1"/>
    </source>
</evidence>
<organism evidence="5 6">
    <name type="scientific">Rapidithrix thailandica</name>
    <dbReference type="NCBI Taxonomy" id="413964"/>
    <lineage>
        <taxon>Bacteria</taxon>
        <taxon>Pseudomonadati</taxon>
        <taxon>Bacteroidota</taxon>
        <taxon>Cytophagia</taxon>
        <taxon>Cytophagales</taxon>
        <taxon>Flammeovirgaceae</taxon>
        <taxon>Rapidithrix</taxon>
    </lineage>
</organism>
<reference evidence="5 6" key="1">
    <citation type="submission" date="2024-04" db="EMBL/GenBank/DDBJ databases">
        <title>Novel genus in family Flammeovirgaceae.</title>
        <authorList>
            <person name="Nguyen T.H."/>
            <person name="Vuong T.Q."/>
            <person name="Le H."/>
            <person name="Kim S.-G."/>
        </authorList>
    </citation>
    <scope>NUCLEOTIDE SEQUENCE [LARGE SCALE GENOMIC DNA]</scope>
    <source>
        <strain evidence="5 6">JCM 23209</strain>
    </source>
</reference>
<evidence type="ECO:0000256" key="1">
    <source>
        <dbReference type="ARBA" id="ARBA00001946"/>
    </source>
</evidence>
<dbReference type="GO" id="GO:0016854">
    <property type="term" value="F:racemase and epimerase activity"/>
    <property type="evidence" value="ECO:0007669"/>
    <property type="project" value="UniProtKB-ARBA"/>
</dbReference>
<dbReference type="SUPFAM" id="SSF51604">
    <property type="entry name" value="Enolase C-terminal domain-like"/>
    <property type="match status" value="1"/>
</dbReference>
<dbReference type="InterPro" id="IPR013342">
    <property type="entry name" value="Mandelate_racemase_C"/>
</dbReference>
<feature type="domain" description="Mandelate racemase/muconate lactonizing enzyme C-terminal" evidence="4">
    <location>
        <begin position="151"/>
        <end position="251"/>
    </location>
</feature>
<dbReference type="InterPro" id="IPR036849">
    <property type="entry name" value="Enolase-like_C_sf"/>
</dbReference>
<proteinExistence type="predicted"/>
<dbReference type="InterPro" id="IPR029017">
    <property type="entry name" value="Enolase-like_N"/>
</dbReference>
<dbReference type="SUPFAM" id="SSF54826">
    <property type="entry name" value="Enolase N-terminal domain-like"/>
    <property type="match status" value="1"/>
</dbReference>
<gene>
    <name evidence="5" type="ORF">AAG747_08755</name>
</gene>
<dbReference type="InterPro" id="IPR029065">
    <property type="entry name" value="Enolase_C-like"/>
</dbReference>
<dbReference type="RefSeq" id="WP_346820779.1">
    <property type="nucleotide sequence ID" value="NZ_JBDKWZ010000004.1"/>
</dbReference>
<comment type="cofactor">
    <cofactor evidence="1">
        <name>Mg(2+)</name>
        <dbReference type="ChEBI" id="CHEBI:18420"/>
    </cofactor>
</comment>
<dbReference type="GO" id="GO:0016052">
    <property type="term" value="P:carbohydrate catabolic process"/>
    <property type="evidence" value="ECO:0007669"/>
    <property type="project" value="TreeGrafter"/>
</dbReference>
<dbReference type="Proteomes" id="UP001403385">
    <property type="component" value="Unassembled WGS sequence"/>
</dbReference>
<dbReference type="AlphaFoldDB" id="A0AAW9RWE6"/>